<reference evidence="10" key="1">
    <citation type="submission" date="2025-08" db="UniProtKB">
        <authorList>
            <consortium name="RefSeq"/>
        </authorList>
    </citation>
    <scope>IDENTIFICATION</scope>
</reference>
<keyword evidence="6" id="KW-0964">Secreted</keyword>
<dbReference type="InterPro" id="IPR022352">
    <property type="entry name" value="Ins/IGF/rlx"/>
</dbReference>
<evidence type="ECO:0000256" key="7">
    <source>
        <dbReference type="SAM" id="SignalP"/>
    </source>
</evidence>
<proteinExistence type="inferred from homology"/>
<comment type="similarity">
    <text evidence="1 6">Belongs to the insulin family.</text>
</comment>
<dbReference type="PRINTS" id="PR00276">
    <property type="entry name" value="INSULINFAMLY"/>
</dbReference>
<keyword evidence="4 7" id="KW-0732">Signal</keyword>
<evidence type="ECO:0000256" key="1">
    <source>
        <dbReference type="ARBA" id="ARBA00009034"/>
    </source>
</evidence>
<evidence type="ECO:0000313" key="9">
    <source>
        <dbReference type="Proteomes" id="UP000322000"/>
    </source>
</evidence>
<comment type="subunit">
    <text evidence="2">Heterodimer of a B chain and an A chain linked by two disulfide bonds.</text>
</comment>
<evidence type="ECO:0000256" key="4">
    <source>
        <dbReference type="ARBA" id="ARBA00022729"/>
    </source>
</evidence>
<evidence type="ECO:0000256" key="2">
    <source>
        <dbReference type="ARBA" id="ARBA00011207"/>
    </source>
</evidence>
<keyword evidence="9" id="KW-1185">Reference proteome</keyword>
<evidence type="ECO:0000256" key="6">
    <source>
        <dbReference type="RuleBase" id="RU000406"/>
    </source>
</evidence>
<name>A0A7E5WXX6_TRINI</name>
<accession>A0A7E5WXX6</accession>
<evidence type="ECO:0000259" key="8">
    <source>
        <dbReference type="SMART" id="SM00078"/>
    </source>
</evidence>
<dbReference type="GO" id="GO:0005576">
    <property type="term" value="C:extracellular region"/>
    <property type="evidence" value="ECO:0007669"/>
    <property type="project" value="UniProtKB-SubCell"/>
</dbReference>
<dbReference type="InterPro" id="IPR016179">
    <property type="entry name" value="Insulin-like"/>
</dbReference>
<evidence type="ECO:0000256" key="3">
    <source>
        <dbReference type="ARBA" id="ARBA00022685"/>
    </source>
</evidence>
<evidence type="ECO:0000256" key="5">
    <source>
        <dbReference type="ARBA" id="ARBA00023157"/>
    </source>
</evidence>
<dbReference type="SUPFAM" id="SSF56994">
    <property type="entry name" value="Insulin-like"/>
    <property type="match status" value="1"/>
</dbReference>
<dbReference type="InterPro" id="IPR036438">
    <property type="entry name" value="Insulin-like_sf"/>
</dbReference>
<gene>
    <name evidence="10" type="primary">LOC113506709</name>
</gene>
<dbReference type="InterPro" id="IPR022353">
    <property type="entry name" value="Insulin_CS"/>
</dbReference>
<dbReference type="AlphaFoldDB" id="A0A7E5WXX6"/>
<dbReference type="GO" id="GO:0005179">
    <property type="term" value="F:hormone activity"/>
    <property type="evidence" value="ECO:0007669"/>
    <property type="project" value="InterPro"/>
</dbReference>
<feature type="signal peptide" evidence="7">
    <location>
        <begin position="1"/>
        <end position="32"/>
    </location>
</feature>
<feature type="domain" description="Insulin-like" evidence="8">
    <location>
        <begin position="47"/>
        <end position="136"/>
    </location>
</feature>
<dbReference type="GeneID" id="113506709"/>
<keyword evidence="5" id="KW-1015">Disulfide bond</keyword>
<dbReference type="KEGG" id="tnl:113506709"/>
<protein>
    <submittedName>
        <fullName evidence="10">Bombyxin A-1 homolog isoform X1</fullName>
    </submittedName>
</protein>
<evidence type="ECO:0000313" key="10">
    <source>
        <dbReference type="RefSeq" id="XP_026745344.1"/>
    </source>
</evidence>
<dbReference type="RefSeq" id="XP_026745344.1">
    <property type="nucleotide sequence ID" value="XM_026889543.1"/>
</dbReference>
<dbReference type="SMART" id="SM00078">
    <property type="entry name" value="IlGF"/>
    <property type="match status" value="1"/>
</dbReference>
<dbReference type="PANTHER" id="PTHR13647:SF4">
    <property type="entry name" value="INSULIN-LIKE PEPTIDE 1-RELATED"/>
    <property type="match status" value="1"/>
</dbReference>
<sequence length="136" mass="14930">MKCARQQTLCLGMNSHQGIFLAMLCTITLSSAHIGGGTLALQEANQHVYCGRSLARALAFLCYEEKGSGESKRSDSGTMYNSILSPYYKDQGDVYGWSWMAAQKARSMSLPSRGKRFVVNECCDKACSVSELLSYC</sequence>
<dbReference type="PROSITE" id="PS00262">
    <property type="entry name" value="INSULIN"/>
    <property type="match status" value="1"/>
</dbReference>
<organism evidence="9 10">
    <name type="scientific">Trichoplusia ni</name>
    <name type="common">Cabbage looper</name>
    <dbReference type="NCBI Taxonomy" id="7111"/>
    <lineage>
        <taxon>Eukaryota</taxon>
        <taxon>Metazoa</taxon>
        <taxon>Ecdysozoa</taxon>
        <taxon>Arthropoda</taxon>
        <taxon>Hexapoda</taxon>
        <taxon>Insecta</taxon>
        <taxon>Pterygota</taxon>
        <taxon>Neoptera</taxon>
        <taxon>Endopterygota</taxon>
        <taxon>Lepidoptera</taxon>
        <taxon>Glossata</taxon>
        <taxon>Ditrysia</taxon>
        <taxon>Noctuoidea</taxon>
        <taxon>Noctuidae</taxon>
        <taxon>Plusiinae</taxon>
        <taxon>Trichoplusia</taxon>
    </lineage>
</organism>
<comment type="subcellular location">
    <subcellularLocation>
        <location evidence="6">Secreted</location>
    </subcellularLocation>
</comment>
<dbReference type="PANTHER" id="PTHR13647">
    <property type="entry name" value="INSULIN-LIKE PEPTIDE 2-RELATED"/>
    <property type="match status" value="1"/>
</dbReference>
<dbReference type="OrthoDB" id="6330326at2759"/>
<keyword evidence="3" id="KW-0165">Cleavage on pair of basic residues</keyword>
<dbReference type="InParanoid" id="A0A7E5WXX6"/>
<dbReference type="Proteomes" id="UP000322000">
    <property type="component" value="Chromosome 2"/>
</dbReference>
<dbReference type="Pfam" id="PF00049">
    <property type="entry name" value="Insulin"/>
    <property type="match status" value="1"/>
</dbReference>
<dbReference type="Gene3D" id="1.10.100.10">
    <property type="entry name" value="Insulin-like"/>
    <property type="match status" value="1"/>
</dbReference>
<feature type="chain" id="PRO_5028834346" evidence="7">
    <location>
        <begin position="33"/>
        <end position="136"/>
    </location>
</feature>